<keyword evidence="4 7" id="KW-0689">Ribosomal protein</keyword>
<dbReference type="FunFam" id="3.30.420.100:FF:000001">
    <property type="entry name" value="50S ribosomal protein L18"/>
    <property type="match status" value="1"/>
</dbReference>
<dbReference type="InterPro" id="IPR004389">
    <property type="entry name" value="Ribosomal_uL18_bac-type"/>
</dbReference>
<comment type="function">
    <text evidence="7">This is one of the proteins that bind and probably mediate the attachment of the 5S RNA into the large ribosomal subunit, where it forms part of the central protuberance.</text>
</comment>
<evidence type="ECO:0000313" key="9">
    <source>
        <dbReference type="Proteomes" id="UP000178059"/>
    </source>
</evidence>
<evidence type="ECO:0000256" key="5">
    <source>
        <dbReference type="ARBA" id="ARBA00023274"/>
    </source>
</evidence>
<proteinExistence type="inferred from homology"/>
<dbReference type="Proteomes" id="UP000178059">
    <property type="component" value="Unassembled WGS sequence"/>
</dbReference>
<dbReference type="GO" id="GO:0022625">
    <property type="term" value="C:cytosolic large ribosomal subunit"/>
    <property type="evidence" value="ECO:0007669"/>
    <property type="project" value="TreeGrafter"/>
</dbReference>
<evidence type="ECO:0000313" key="8">
    <source>
        <dbReference type="EMBL" id="OGI70625.1"/>
    </source>
</evidence>
<dbReference type="Gene3D" id="3.30.420.100">
    <property type="match status" value="1"/>
</dbReference>
<comment type="caution">
    <text evidence="8">The sequence shown here is derived from an EMBL/GenBank/DDBJ whole genome shotgun (WGS) entry which is preliminary data.</text>
</comment>
<name>A0A1F6VMF1_9BACT</name>
<accession>A0A1F6VMF1</accession>
<dbReference type="GO" id="GO:0008097">
    <property type="term" value="F:5S rRNA binding"/>
    <property type="evidence" value="ECO:0007669"/>
    <property type="project" value="TreeGrafter"/>
</dbReference>
<evidence type="ECO:0000256" key="4">
    <source>
        <dbReference type="ARBA" id="ARBA00022980"/>
    </source>
</evidence>
<dbReference type="Pfam" id="PF00861">
    <property type="entry name" value="Ribosomal_L18p"/>
    <property type="match status" value="1"/>
</dbReference>
<comment type="similarity">
    <text evidence="1 7">Belongs to the universal ribosomal protein uL18 family.</text>
</comment>
<organism evidence="8 9">
    <name type="scientific">Candidatus Nomurabacteria bacterium RIFCSPHIGHO2_01_FULL_42_16</name>
    <dbReference type="NCBI Taxonomy" id="1801743"/>
    <lineage>
        <taxon>Bacteria</taxon>
        <taxon>Candidatus Nomuraibacteriota</taxon>
    </lineage>
</organism>
<reference evidence="8 9" key="1">
    <citation type="journal article" date="2016" name="Nat. Commun.">
        <title>Thousands of microbial genomes shed light on interconnected biogeochemical processes in an aquifer system.</title>
        <authorList>
            <person name="Anantharaman K."/>
            <person name="Brown C.T."/>
            <person name="Hug L.A."/>
            <person name="Sharon I."/>
            <person name="Castelle C.J."/>
            <person name="Probst A.J."/>
            <person name="Thomas B.C."/>
            <person name="Singh A."/>
            <person name="Wilkins M.J."/>
            <person name="Karaoz U."/>
            <person name="Brodie E.L."/>
            <person name="Williams K.H."/>
            <person name="Hubbard S.S."/>
            <person name="Banfield J.F."/>
        </authorList>
    </citation>
    <scope>NUCLEOTIDE SEQUENCE [LARGE SCALE GENOMIC DNA]</scope>
</reference>
<dbReference type="GO" id="GO:0006412">
    <property type="term" value="P:translation"/>
    <property type="evidence" value="ECO:0007669"/>
    <property type="project" value="UniProtKB-UniRule"/>
</dbReference>
<evidence type="ECO:0000256" key="2">
    <source>
        <dbReference type="ARBA" id="ARBA00022730"/>
    </source>
</evidence>
<protein>
    <recommendedName>
        <fullName evidence="6 7">Large ribosomal subunit protein uL18</fullName>
    </recommendedName>
</protein>
<dbReference type="GO" id="GO:0003735">
    <property type="term" value="F:structural constituent of ribosome"/>
    <property type="evidence" value="ECO:0007669"/>
    <property type="project" value="InterPro"/>
</dbReference>
<comment type="subunit">
    <text evidence="7">Part of the 50S ribosomal subunit; part of the 5S rRNA/L5/L18/L25 subcomplex. Contacts the 5S and 23S rRNAs.</text>
</comment>
<dbReference type="PANTHER" id="PTHR12899">
    <property type="entry name" value="39S RIBOSOMAL PROTEIN L18, MITOCHONDRIAL"/>
    <property type="match status" value="1"/>
</dbReference>
<keyword evidence="5 7" id="KW-0687">Ribonucleoprotein</keyword>
<evidence type="ECO:0000256" key="6">
    <source>
        <dbReference type="ARBA" id="ARBA00035197"/>
    </source>
</evidence>
<dbReference type="PANTHER" id="PTHR12899:SF3">
    <property type="entry name" value="LARGE RIBOSOMAL SUBUNIT PROTEIN UL18M"/>
    <property type="match status" value="1"/>
</dbReference>
<dbReference type="AlphaFoldDB" id="A0A1F6VMF1"/>
<dbReference type="CDD" id="cd00432">
    <property type="entry name" value="Ribosomal_L18_L5e"/>
    <property type="match status" value="1"/>
</dbReference>
<dbReference type="InterPro" id="IPR005484">
    <property type="entry name" value="Ribosomal_uL18_bac/plant/anim"/>
</dbReference>
<dbReference type="NCBIfam" id="TIGR00060">
    <property type="entry name" value="L18_bact"/>
    <property type="match status" value="1"/>
</dbReference>
<keyword evidence="2 7" id="KW-0699">rRNA-binding</keyword>
<evidence type="ECO:0000256" key="7">
    <source>
        <dbReference type="HAMAP-Rule" id="MF_01337"/>
    </source>
</evidence>
<dbReference type="InterPro" id="IPR057268">
    <property type="entry name" value="Ribosomal_L18"/>
</dbReference>
<sequence>MNKQEKRNRLKKKIRAKIFGTSEKPRLSVFRSNKFIYAELIDDQNGVTLASASDIKIKKGTKKERAQEVGKKIALDASAKKISKAVFDRGGFKYMGRIQILAEQARKSGLKF</sequence>
<dbReference type="EMBL" id="MFTT01000002">
    <property type="protein sequence ID" value="OGI70625.1"/>
    <property type="molecule type" value="Genomic_DNA"/>
</dbReference>
<dbReference type="SUPFAM" id="SSF53137">
    <property type="entry name" value="Translational machinery components"/>
    <property type="match status" value="1"/>
</dbReference>
<evidence type="ECO:0000256" key="3">
    <source>
        <dbReference type="ARBA" id="ARBA00022884"/>
    </source>
</evidence>
<dbReference type="STRING" id="1801743.A2824_00435"/>
<evidence type="ECO:0000256" key="1">
    <source>
        <dbReference type="ARBA" id="ARBA00007116"/>
    </source>
</evidence>
<gene>
    <name evidence="7" type="primary">rplR</name>
    <name evidence="8" type="ORF">A2824_00435</name>
</gene>
<keyword evidence="3 7" id="KW-0694">RNA-binding</keyword>
<dbReference type="HAMAP" id="MF_01337_B">
    <property type="entry name" value="Ribosomal_uL18_B"/>
    <property type="match status" value="1"/>
</dbReference>